<feature type="compositionally biased region" description="Low complexity" evidence="1">
    <location>
        <begin position="119"/>
        <end position="139"/>
    </location>
</feature>
<feature type="region of interest" description="Disordered" evidence="1">
    <location>
        <begin position="1"/>
        <end position="201"/>
    </location>
</feature>
<comment type="caution">
    <text evidence="2">The sequence shown here is derived from an EMBL/GenBank/DDBJ whole genome shotgun (WGS) entry which is preliminary data.</text>
</comment>
<feature type="compositionally biased region" description="Low complexity" evidence="1">
    <location>
        <begin position="36"/>
        <end position="73"/>
    </location>
</feature>
<accession>A0ABR4GGS6</accession>
<dbReference type="EMBL" id="JBFTWV010000014">
    <property type="protein sequence ID" value="KAL2798259.1"/>
    <property type="molecule type" value="Genomic_DNA"/>
</dbReference>
<gene>
    <name evidence="2" type="ORF">BJX66DRAFT_334290</name>
</gene>
<reference evidence="2 3" key="1">
    <citation type="submission" date="2024-07" db="EMBL/GenBank/DDBJ databases">
        <title>Section-level genome sequencing and comparative genomics of Aspergillus sections Usti and Cavernicolus.</title>
        <authorList>
            <consortium name="Lawrence Berkeley National Laboratory"/>
            <person name="Nybo J.L."/>
            <person name="Vesth T.C."/>
            <person name="Theobald S."/>
            <person name="Frisvad J.C."/>
            <person name="Larsen T.O."/>
            <person name="Kjaerboelling I."/>
            <person name="Rothschild-Mancinelli K."/>
            <person name="Lyhne E.K."/>
            <person name="Kogle M.E."/>
            <person name="Barry K."/>
            <person name="Clum A."/>
            <person name="Na H."/>
            <person name="Ledsgaard L."/>
            <person name="Lin J."/>
            <person name="Lipzen A."/>
            <person name="Kuo A."/>
            <person name="Riley R."/>
            <person name="Mondo S."/>
            <person name="Labutti K."/>
            <person name="Haridas S."/>
            <person name="Pangalinan J."/>
            <person name="Salamov A.A."/>
            <person name="Simmons B.A."/>
            <person name="Magnuson J.K."/>
            <person name="Chen J."/>
            <person name="Drula E."/>
            <person name="Henrissat B."/>
            <person name="Wiebenga A."/>
            <person name="Lubbers R.J."/>
            <person name="Gomes A.C."/>
            <person name="Makela M.R."/>
            <person name="Stajich J."/>
            <person name="Grigoriev I.V."/>
            <person name="Mortensen U.H."/>
            <person name="De Vries R.P."/>
            <person name="Baker S.E."/>
            <person name="Andersen M.R."/>
        </authorList>
    </citation>
    <scope>NUCLEOTIDE SEQUENCE [LARGE SCALE GENOMIC DNA]</scope>
    <source>
        <strain evidence="2 3">CBS 209.92</strain>
    </source>
</reference>
<evidence type="ECO:0000313" key="3">
    <source>
        <dbReference type="Proteomes" id="UP001610563"/>
    </source>
</evidence>
<protein>
    <submittedName>
        <fullName evidence="2">Uncharacterized protein</fullName>
    </submittedName>
</protein>
<name>A0ABR4GGS6_9EURO</name>
<keyword evidence="3" id="KW-1185">Reference proteome</keyword>
<sequence>MPIPTRSVPTRDPRKQPATVGRTAANLKPSSAATQPTEETASKPTPSTPSTLPTRRQSLVRPSQSRVPSSVKPGGIPTSTRTIGRGPTSPVKQDDIVKRRPGRPPSPKKTDMPPPPRPTRSSSLRQPPTPSAGTGTVTRGHTRHRSQVVAPSTPKKPQTPSATATPKLKSQFNTYQQHFSPKKPAKPPTPTPSTPAAPVPASSLIPSSWPEIAALQTELLQLSLLHKSTWQQSIQWETDAEARLRGIYNLVAKDYRATLDEDKESQRKVNGQALYCWLKNSREHNGQQRFAEQVQLLSQVSQEVYDIADGGRGRYTMAILEFEGWLHKVDGINKARFPHVGGNESAMFIDPIDRRWKEDINALVMRLELASRQLQSLDILGYGEVENIDSSALLRIAKNLDELLTLMVEELSSIRRIEANIVHSETRRVSQLAQHLIETQPRENPASAVPRTGVWR</sequence>
<feature type="compositionally biased region" description="Pro residues" evidence="1">
    <location>
        <begin position="103"/>
        <end position="118"/>
    </location>
</feature>
<proteinExistence type="predicted"/>
<evidence type="ECO:0000256" key="1">
    <source>
        <dbReference type="SAM" id="MobiDB-lite"/>
    </source>
</evidence>
<evidence type="ECO:0000313" key="2">
    <source>
        <dbReference type="EMBL" id="KAL2798259.1"/>
    </source>
</evidence>
<feature type="compositionally biased region" description="Pro residues" evidence="1">
    <location>
        <begin position="186"/>
        <end position="198"/>
    </location>
</feature>
<dbReference type="Proteomes" id="UP001610563">
    <property type="component" value="Unassembled WGS sequence"/>
</dbReference>
<organism evidence="2 3">
    <name type="scientific">Aspergillus keveii</name>
    <dbReference type="NCBI Taxonomy" id="714993"/>
    <lineage>
        <taxon>Eukaryota</taxon>
        <taxon>Fungi</taxon>
        <taxon>Dikarya</taxon>
        <taxon>Ascomycota</taxon>
        <taxon>Pezizomycotina</taxon>
        <taxon>Eurotiomycetes</taxon>
        <taxon>Eurotiomycetidae</taxon>
        <taxon>Eurotiales</taxon>
        <taxon>Aspergillaceae</taxon>
        <taxon>Aspergillus</taxon>
        <taxon>Aspergillus subgen. Nidulantes</taxon>
    </lineage>
</organism>
<feature type="compositionally biased region" description="Polar residues" evidence="1">
    <location>
        <begin position="155"/>
        <end position="179"/>
    </location>
</feature>